<evidence type="ECO:0000313" key="2">
    <source>
        <dbReference type="EMBL" id="XBM29171.1"/>
    </source>
</evidence>
<keyword evidence="1" id="KW-0472">Membrane</keyword>
<sequence>MGVFLITLEDYMMDDANEAVKEGFAKIVGAGSPVLAIASLGAVEGLSAAGITSGLAALGLGFGMVGGVVAVGVIGYGAYHGAKWVADQVEDLIK</sequence>
<keyword evidence="1" id="KW-1133">Transmembrane helix</keyword>
<dbReference type="EMBL" id="CP157375">
    <property type="protein sequence ID" value="XBM29171.1"/>
    <property type="molecule type" value="Genomic_DNA"/>
</dbReference>
<dbReference type="RefSeq" id="WP_348957480.1">
    <property type="nucleotide sequence ID" value="NZ_CP157375.1"/>
</dbReference>
<protein>
    <recommendedName>
        <fullName evidence="3">Bacteriocin</fullName>
    </recommendedName>
</protein>
<evidence type="ECO:0000256" key="1">
    <source>
        <dbReference type="SAM" id="Phobius"/>
    </source>
</evidence>
<accession>A0AAU7FSR2</accession>
<dbReference type="AlphaFoldDB" id="A0AAU7FSR2"/>
<evidence type="ECO:0008006" key="3">
    <source>
        <dbReference type="Google" id="ProtNLM"/>
    </source>
</evidence>
<proteinExistence type="predicted"/>
<name>A0AAU7FSR2_9ENTR</name>
<feature type="transmembrane region" description="Helical" evidence="1">
    <location>
        <begin position="55"/>
        <end position="79"/>
    </location>
</feature>
<keyword evidence="1" id="KW-0812">Transmembrane</keyword>
<gene>
    <name evidence="2" type="ORF">ABFV38_14700</name>
</gene>
<organism evidence="2">
    <name type="scientific">Enterobacter cloacae complex sp. Mu1197</name>
    <dbReference type="NCBI Taxonomy" id="3152302"/>
    <lineage>
        <taxon>Bacteria</taxon>
        <taxon>Pseudomonadati</taxon>
        <taxon>Pseudomonadota</taxon>
        <taxon>Gammaproteobacteria</taxon>
        <taxon>Enterobacterales</taxon>
        <taxon>Enterobacteriaceae</taxon>
        <taxon>Enterobacter</taxon>
        <taxon>Enterobacter cloacae complex</taxon>
    </lineage>
</organism>
<reference evidence="2" key="1">
    <citation type="submission" date="2024-05" db="EMBL/GenBank/DDBJ databases">
        <title>Copy number flexibility facilitates heteroresistance to increasing antibiotic pressure and threatens the beta-lactam pipeline.</title>
        <authorList>
            <person name="Choby J.E."/>
            <person name="Weiss D.S."/>
        </authorList>
    </citation>
    <scope>NUCLEOTIDE SEQUENCE</scope>
    <source>
        <strain evidence="2">Mu1197</strain>
    </source>
</reference>